<feature type="region of interest" description="Disordered" evidence="10">
    <location>
        <begin position="117"/>
        <end position="390"/>
    </location>
</feature>
<keyword evidence="14" id="KW-1185">Reference proteome</keyword>
<feature type="compositionally biased region" description="Low complexity" evidence="10">
    <location>
        <begin position="1401"/>
        <end position="1414"/>
    </location>
</feature>
<feature type="compositionally biased region" description="Basic residues" evidence="10">
    <location>
        <begin position="531"/>
        <end position="542"/>
    </location>
</feature>
<dbReference type="SMART" id="SM00487">
    <property type="entry name" value="DEXDc"/>
    <property type="match status" value="1"/>
</dbReference>
<evidence type="ECO:0000256" key="1">
    <source>
        <dbReference type="ARBA" id="ARBA00004123"/>
    </source>
</evidence>
<dbReference type="GO" id="GO:0004386">
    <property type="term" value="F:helicase activity"/>
    <property type="evidence" value="ECO:0007669"/>
    <property type="project" value="UniProtKB-KW"/>
</dbReference>
<keyword evidence="5" id="KW-0347">Helicase</keyword>
<organism evidence="13 14">
    <name type="scientific">Ceutorhynchus assimilis</name>
    <name type="common">cabbage seed weevil</name>
    <dbReference type="NCBI Taxonomy" id="467358"/>
    <lineage>
        <taxon>Eukaryota</taxon>
        <taxon>Metazoa</taxon>
        <taxon>Ecdysozoa</taxon>
        <taxon>Arthropoda</taxon>
        <taxon>Hexapoda</taxon>
        <taxon>Insecta</taxon>
        <taxon>Pterygota</taxon>
        <taxon>Neoptera</taxon>
        <taxon>Endopterygota</taxon>
        <taxon>Coleoptera</taxon>
        <taxon>Polyphaga</taxon>
        <taxon>Cucujiformia</taxon>
        <taxon>Curculionidae</taxon>
        <taxon>Ceutorhynchinae</taxon>
        <taxon>Ceutorhynchus</taxon>
    </lineage>
</organism>
<feature type="compositionally biased region" description="Polar residues" evidence="10">
    <location>
        <begin position="700"/>
        <end position="710"/>
    </location>
</feature>
<feature type="region of interest" description="Disordered" evidence="10">
    <location>
        <begin position="656"/>
        <end position="959"/>
    </location>
</feature>
<feature type="compositionally biased region" description="Basic and acidic residues" evidence="10">
    <location>
        <begin position="780"/>
        <end position="796"/>
    </location>
</feature>
<evidence type="ECO:0000256" key="10">
    <source>
        <dbReference type="SAM" id="MobiDB-lite"/>
    </source>
</evidence>
<comment type="similarity">
    <text evidence="2">Belongs to the SNF2/RAD54 helicase family.</text>
</comment>
<evidence type="ECO:0000259" key="12">
    <source>
        <dbReference type="SMART" id="SM00490"/>
    </source>
</evidence>
<dbReference type="Gene3D" id="1.20.120.850">
    <property type="entry name" value="SWI2/SNF2 ATPases, N-terminal domain"/>
    <property type="match status" value="1"/>
</dbReference>
<dbReference type="PANTHER" id="PTHR45797:SF3">
    <property type="entry name" value="TRANSCRIPTIONAL REGULATOR ATRX HOMOLOG"/>
    <property type="match status" value="1"/>
</dbReference>
<feature type="coiled-coil region" evidence="9">
    <location>
        <begin position="1827"/>
        <end position="1857"/>
    </location>
</feature>
<feature type="compositionally biased region" description="Basic and acidic residues" evidence="10">
    <location>
        <begin position="158"/>
        <end position="177"/>
    </location>
</feature>
<dbReference type="GO" id="GO:0003677">
    <property type="term" value="F:DNA binding"/>
    <property type="evidence" value="ECO:0007669"/>
    <property type="project" value="UniProtKB-KW"/>
</dbReference>
<dbReference type="GO" id="GO:0005634">
    <property type="term" value="C:nucleus"/>
    <property type="evidence" value="ECO:0007669"/>
    <property type="project" value="UniProtKB-SubCell"/>
</dbReference>
<evidence type="ECO:0000259" key="11">
    <source>
        <dbReference type="SMART" id="SM00487"/>
    </source>
</evidence>
<dbReference type="GO" id="GO:0016887">
    <property type="term" value="F:ATP hydrolysis activity"/>
    <property type="evidence" value="ECO:0007669"/>
    <property type="project" value="InterPro"/>
</dbReference>
<feature type="compositionally biased region" description="Basic and acidic residues" evidence="10">
    <location>
        <begin position="256"/>
        <end position="295"/>
    </location>
</feature>
<proteinExistence type="inferred from homology"/>
<evidence type="ECO:0000256" key="2">
    <source>
        <dbReference type="ARBA" id="ARBA00007025"/>
    </source>
</evidence>
<feature type="compositionally biased region" description="Basic and acidic residues" evidence="10">
    <location>
        <begin position="127"/>
        <end position="139"/>
    </location>
</feature>
<feature type="region of interest" description="Disordered" evidence="10">
    <location>
        <begin position="1893"/>
        <end position="1941"/>
    </location>
</feature>
<dbReference type="Pfam" id="PF00176">
    <property type="entry name" value="SNF2-rel_dom"/>
    <property type="match status" value="1"/>
</dbReference>
<dbReference type="InterPro" id="IPR049730">
    <property type="entry name" value="SNF2/RAD54-like_C"/>
</dbReference>
<dbReference type="InterPro" id="IPR000330">
    <property type="entry name" value="SNF2_N"/>
</dbReference>
<sequence>MSDIPDIEELLQNLNKTLTSLDQFGNIDTFIDKLDAKNRKQLKKVKNVVWDINSKVGNIKDKVSKAYKRVKVRIGSESNEPTTIEDGSDKEVDSLVSNGGLEASIEEADRYSPVIRRKSRRAKKSSKVADNEDESKDKEEDSDDSEIQTNGENSEDEPLAKINKESEQPTENEKSISDESIVESTPDKSHNKKLLMTLRKSQDKTVHEIIESSMGTDLDDNVERAIEEPSGEHSKIHEHKNQTSADDNEEDSSIDTGEKRDKDDSNMSDSEKKLDEDKEEENSTIRDSGKSKINEDREEEESDSDSEKNKDEVEQNKQEEEPDLDMGKSKANKKKKNKDKKSDDSNNSIKKTKNNTDEEPEKVHTDIEEPEKNLVESGKSNKEIQNFSMPKIKLIDISKLLDPNAKPLVMTPTPSKHQKSVTFDSSVIILSSSDEDTPKKSPIGKENDVTPLKSALRKTTSKSKIIELSDSDSKENDVKKKRKKLYSDESENEDSRRSRRLQGRNRDVKSKFTKLRKAREEKLKESAKDARRSKRNLGRKKKELLEESSLSEDDDDDSDVELVEKSSKKRTWSSRSKKAEIKEANINDPKFKLPVFIRLPKFPTEDLQELYKNKKEILEIKKLCKINLSTNRKQKEIEEEETSTDDAQEKRIKLTLKIGKKNLEKEKNNSDDEQSSTEDNDNVEKDDDVDMLDLVRDSESQNAREISQNAAEMDGLATCLDQIKDSDEEMSTSKEAAESDEETSEKDKNNDKSSDKEQAKEKDEETKVNGMLSGSDEESDKDKEANEKIEKSKNDEDSPEEEESRKKKKTKKKMKSKIDSSSSEEEEMDRKKKSNKKDNEKNDTDEDAHSSDDSDKGKNKVTIESSSDEDAPQLKAGSKSDSKKRSKKKVISDSDSSDCDRNADSNLNSTKSNNSSSSSSSNSDNEKSEEETQSKSRKRIKKLKDSSSSDEEDKSTRKALRKMIDKDSLSETTLKAEAEEKARKARILEKQNKYNKIFELKADAVVDKVVLDFDEKTNKPLLSVHKKLVKHLKPHQVLGIKFMWDACFESLDRASKTAGSGCILAHCMGLGKTLQVIALAHTLLMNQEKTKVERIMVVCPVNTVINWKNEFRKWMPKTDDFDIYELVSCKTSSVNQERNYIIKCWHDDGGVLIIGYNMFRTLSNPDNKTLSKKLRQSLQTGLVDPGPDLVICDEGHLLKNEKTNLSIAMNRIKTARRIVLTGTPLQNNLREYWCMVQFIKPNLLGTYKEYLNRFVNPITNGQYTDSTQHDIMVMRRRSHVLHKLLDGVVQRQDYEVLAPYLPPKYEYIIFLKLTDVQIKLYKHYIENLARQNDGSNKTSFLFADFQQLQRICTHPRVLLDKSNEDRDKKEKNGDESEESEGSIADFIDDDSESAESTPDESSNSDSDGSNASANSHKKKKKEKKSGKRAGQKTRFTRAQAAQKRDAGEVVSISDTELDDRIFRRKEWWEEYIPIDELDNINHSSKMFLLFQLLKECEEIGDKILVFSQSLYTLNSIEYFLAKIDEATQNGEPEKVGGHSGSWAIGLDYFRLDGSSSCENRAGWCDEFNNPNNTRARLFLISTKAGGLGINLVAANRVIIFDVSWNPSHDIQSIYRVYRFGQTKPSYIYRFVTHGAMEMKIYERQVTKQAISKRVIDEQQIDRHYSQNDIQELYKTDLEPEEERPIPRVPKDVLLGEMLQKYDKTIYKYHEHQTLLENKQDEELNEEERKAAWDEFENEKVIRKTAVTIGSTNLGAINTNAFNIHPNLLQAALRNIIRKENPTWSEIQITGVLPALVTQLQLQMSEQDYRLFTRVNQEVQMMQTLQYQQAYFKQLQMQQQQHQQLQQQQQQQQKLLKQPKQQKRTPVNPYLITPEELQLLKMGQDVTQHFSGVPEQARAGGSGVKPVASKSNRAFAPAASGSSSTAATSAADKSNDIIELND</sequence>
<gene>
    <name evidence="13" type="ORF">CEUTPL_LOCUS5317</name>
</gene>
<evidence type="ECO:0000313" key="14">
    <source>
        <dbReference type="Proteomes" id="UP001152799"/>
    </source>
</evidence>
<feature type="compositionally biased region" description="Basic and acidic residues" evidence="10">
    <location>
        <begin position="305"/>
        <end position="319"/>
    </location>
</feature>
<feature type="domain" description="Helicase C-terminal" evidence="12">
    <location>
        <begin position="1514"/>
        <end position="1620"/>
    </location>
</feature>
<feature type="compositionally biased region" description="Low complexity" evidence="10">
    <location>
        <begin position="904"/>
        <end position="923"/>
    </location>
</feature>
<dbReference type="GO" id="GO:0005524">
    <property type="term" value="F:ATP binding"/>
    <property type="evidence" value="ECO:0007669"/>
    <property type="project" value="UniProtKB-KW"/>
</dbReference>
<evidence type="ECO:0000256" key="9">
    <source>
        <dbReference type="SAM" id="Coils"/>
    </source>
</evidence>
<feature type="compositionally biased region" description="Basic and acidic residues" evidence="10">
    <location>
        <begin position="1362"/>
        <end position="1374"/>
    </location>
</feature>
<feature type="region of interest" description="Disordered" evidence="10">
    <location>
        <begin position="1362"/>
        <end position="1447"/>
    </location>
</feature>
<evidence type="ECO:0000256" key="4">
    <source>
        <dbReference type="ARBA" id="ARBA00022801"/>
    </source>
</evidence>
<evidence type="ECO:0000313" key="13">
    <source>
        <dbReference type="EMBL" id="CAH1126466.1"/>
    </source>
</evidence>
<feature type="compositionally biased region" description="Basic and acidic residues" evidence="10">
    <location>
        <begin position="361"/>
        <end position="382"/>
    </location>
</feature>
<evidence type="ECO:0000256" key="5">
    <source>
        <dbReference type="ARBA" id="ARBA00022806"/>
    </source>
</evidence>
<evidence type="ECO:0008006" key="15">
    <source>
        <dbReference type="Google" id="ProtNLM"/>
    </source>
</evidence>
<feature type="compositionally biased region" description="Basic and acidic residues" evidence="10">
    <location>
        <begin position="436"/>
        <end position="448"/>
    </location>
</feature>
<keyword evidence="9" id="KW-0175">Coiled coil</keyword>
<dbReference type="InterPro" id="IPR014001">
    <property type="entry name" value="Helicase_ATP-bd"/>
</dbReference>
<dbReference type="SMART" id="SM00490">
    <property type="entry name" value="HELICc"/>
    <property type="match status" value="1"/>
</dbReference>
<dbReference type="OrthoDB" id="9900844at2759"/>
<feature type="compositionally biased region" description="Basic residues" evidence="10">
    <location>
        <begin position="330"/>
        <end position="339"/>
    </location>
</feature>
<keyword evidence="6" id="KW-0067">ATP-binding</keyword>
<feature type="compositionally biased region" description="Basic residues" evidence="10">
    <location>
        <begin position="117"/>
        <end position="126"/>
    </location>
</feature>
<evidence type="ECO:0000256" key="3">
    <source>
        <dbReference type="ARBA" id="ARBA00022741"/>
    </source>
</evidence>
<dbReference type="Proteomes" id="UP001152799">
    <property type="component" value="Chromosome 2"/>
</dbReference>
<dbReference type="InterPro" id="IPR044574">
    <property type="entry name" value="ARIP4-like"/>
</dbReference>
<feature type="compositionally biased region" description="Basic and acidic residues" evidence="10">
    <location>
        <begin position="518"/>
        <end position="530"/>
    </location>
</feature>
<evidence type="ECO:0000256" key="7">
    <source>
        <dbReference type="ARBA" id="ARBA00023125"/>
    </source>
</evidence>
<feature type="compositionally biased region" description="Basic and acidic residues" evidence="10">
    <location>
        <begin position="464"/>
        <end position="478"/>
    </location>
</feature>
<feature type="compositionally biased region" description="Basic and acidic residues" evidence="10">
    <location>
        <begin position="745"/>
        <end position="767"/>
    </location>
</feature>
<feature type="region of interest" description="Disordered" evidence="10">
    <location>
        <begin position="432"/>
        <end position="577"/>
    </location>
</feature>
<dbReference type="Pfam" id="PF00271">
    <property type="entry name" value="Helicase_C"/>
    <property type="match status" value="1"/>
</dbReference>
<feature type="compositionally biased region" description="Basic residues" evidence="10">
    <location>
        <begin position="806"/>
        <end position="815"/>
    </location>
</feature>
<name>A0A9P0DKM8_9CUCU</name>
<dbReference type="InterPro" id="IPR001650">
    <property type="entry name" value="Helicase_C-like"/>
</dbReference>
<feature type="compositionally biased region" description="Acidic residues" evidence="10">
    <location>
        <begin position="549"/>
        <end position="561"/>
    </location>
</feature>
<feature type="compositionally biased region" description="Basic residues" evidence="10">
    <location>
        <begin position="567"/>
        <end position="576"/>
    </location>
</feature>
<feature type="compositionally biased region" description="Basic and acidic residues" evidence="10">
    <location>
        <begin position="836"/>
        <end position="858"/>
    </location>
</feature>
<feature type="compositionally biased region" description="Basic and acidic residues" evidence="10">
    <location>
        <begin position="924"/>
        <end position="934"/>
    </location>
</feature>
<feature type="compositionally biased region" description="Basic and acidic residues" evidence="10">
    <location>
        <begin position="661"/>
        <end position="670"/>
    </location>
</feature>
<dbReference type="Gene3D" id="3.40.50.10810">
    <property type="entry name" value="Tandem AAA-ATPase domain"/>
    <property type="match status" value="1"/>
</dbReference>
<dbReference type="CDD" id="cd18793">
    <property type="entry name" value="SF2_C_SNF"/>
    <property type="match status" value="1"/>
</dbReference>
<dbReference type="SUPFAM" id="SSF52540">
    <property type="entry name" value="P-loop containing nucleoside triphosphate hydrolases"/>
    <property type="match status" value="2"/>
</dbReference>
<dbReference type="EMBL" id="OU892278">
    <property type="protein sequence ID" value="CAH1126466.1"/>
    <property type="molecule type" value="Genomic_DNA"/>
</dbReference>
<feature type="compositionally biased region" description="Acidic residues" evidence="10">
    <location>
        <begin position="1375"/>
        <end position="1393"/>
    </location>
</feature>
<reference evidence="13" key="1">
    <citation type="submission" date="2022-01" db="EMBL/GenBank/DDBJ databases">
        <authorList>
            <person name="King R."/>
        </authorList>
    </citation>
    <scope>NUCLEOTIDE SEQUENCE</scope>
</reference>
<feature type="compositionally biased region" description="Basic and acidic residues" evidence="10">
    <location>
        <begin position="221"/>
        <end position="241"/>
    </location>
</feature>
<dbReference type="InterPro" id="IPR027417">
    <property type="entry name" value="P-loop_NTPase"/>
</dbReference>
<accession>A0A9P0DKM8</accession>
<feature type="domain" description="Helicase ATP-binding" evidence="11">
    <location>
        <begin position="1028"/>
        <end position="1250"/>
    </location>
</feature>
<keyword evidence="8" id="KW-0539">Nucleus</keyword>
<dbReference type="Gene3D" id="3.40.50.300">
    <property type="entry name" value="P-loop containing nucleotide triphosphate hydrolases"/>
    <property type="match status" value="2"/>
</dbReference>
<dbReference type="PANTHER" id="PTHR45797">
    <property type="entry name" value="RAD54-LIKE"/>
    <property type="match status" value="1"/>
</dbReference>
<evidence type="ECO:0000256" key="8">
    <source>
        <dbReference type="ARBA" id="ARBA00023242"/>
    </source>
</evidence>
<comment type="subcellular location">
    <subcellularLocation>
        <location evidence="1">Nucleus</location>
    </subcellularLocation>
</comment>
<keyword evidence="7" id="KW-0238">DNA-binding</keyword>
<evidence type="ECO:0000256" key="6">
    <source>
        <dbReference type="ARBA" id="ARBA00022840"/>
    </source>
</evidence>
<feature type="compositionally biased region" description="Acidic residues" evidence="10">
    <location>
        <begin position="671"/>
        <end position="691"/>
    </location>
</feature>
<keyword evidence="3" id="KW-0547">Nucleotide-binding</keyword>
<feature type="compositionally biased region" description="Basic and acidic residues" evidence="10">
    <location>
        <begin position="200"/>
        <end position="210"/>
    </location>
</feature>
<feature type="compositionally biased region" description="Low complexity" evidence="10">
    <location>
        <begin position="1913"/>
        <end position="1930"/>
    </location>
</feature>
<protein>
    <recommendedName>
        <fullName evidence="15">Transcriptional regulator ATRX</fullName>
    </recommendedName>
</protein>
<keyword evidence="4" id="KW-0378">Hydrolase</keyword>
<feature type="compositionally biased region" description="Basic residues" evidence="10">
    <location>
        <begin position="1415"/>
        <end position="1435"/>
    </location>
</feature>
<dbReference type="InterPro" id="IPR038718">
    <property type="entry name" value="SNF2-like_sf"/>
</dbReference>